<dbReference type="EMBL" id="JBHUFW010000005">
    <property type="protein sequence ID" value="MFD1863074.1"/>
    <property type="molecule type" value="Genomic_DNA"/>
</dbReference>
<keyword evidence="1" id="KW-0472">Membrane</keyword>
<feature type="transmembrane region" description="Helical" evidence="1">
    <location>
        <begin position="46"/>
        <end position="65"/>
    </location>
</feature>
<accession>A0ABW4QIB8</accession>
<evidence type="ECO:0000256" key="1">
    <source>
        <dbReference type="SAM" id="Phobius"/>
    </source>
</evidence>
<proteinExistence type="predicted"/>
<gene>
    <name evidence="2" type="ORF">ACFSDB_09035</name>
</gene>
<sequence length="82" mass="9403">MDTKEKFASWLKGPMVSKKKGPDPEFPAGLHRRHGQFDRLSAAGHAYWQFLLGVTPFVFLTVFLLKTAATIWGRKKEQRDVE</sequence>
<organism evidence="2 3">
    <name type="scientific">Planococcus chinensis</name>
    <dbReference type="NCBI Taxonomy" id="272917"/>
    <lineage>
        <taxon>Bacteria</taxon>
        <taxon>Bacillati</taxon>
        <taxon>Bacillota</taxon>
        <taxon>Bacilli</taxon>
        <taxon>Bacillales</taxon>
        <taxon>Caryophanaceae</taxon>
        <taxon>Planococcus</taxon>
    </lineage>
</organism>
<comment type="caution">
    <text evidence="2">The sequence shown here is derived from an EMBL/GenBank/DDBJ whole genome shotgun (WGS) entry which is preliminary data.</text>
</comment>
<reference evidence="3" key="1">
    <citation type="journal article" date="2019" name="Int. J. Syst. Evol. Microbiol.">
        <title>The Global Catalogue of Microorganisms (GCM) 10K type strain sequencing project: providing services to taxonomists for standard genome sequencing and annotation.</title>
        <authorList>
            <consortium name="The Broad Institute Genomics Platform"/>
            <consortium name="The Broad Institute Genome Sequencing Center for Infectious Disease"/>
            <person name="Wu L."/>
            <person name="Ma J."/>
        </authorList>
    </citation>
    <scope>NUCLEOTIDE SEQUENCE [LARGE SCALE GENOMIC DNA]</scope>
    <source>
        <strain evidence="3">CGMCC 1.15475</strain>
    </source>
</reference>
<evidence type="ECO:0000313" key="3">
    <source>
        <dbReference type="Proteomes" id="UP001597273"/>
    </source>
</evidence>
<dbReference type="RefSeq" id="WP_204891971.1">
    <property type="nucleotide sequence ID" value="NZ_JBHUFW010000005.1"/>
</dbReference>
<name>A0ABW4QIB8_9BACL</name>
<keyword evidence="3" id="KW-1185">Reference proteome</keyword>
<protein>
    <submittedName>
        <fullName evidence="2">Uncharacterized protein</fullName>
    </submittedName>
</protein>
<dbReference type="Proteomes" id="UP001597273">
    <property type="component" value="Unassembled WGS sequence"/>
</dbReference>
<keyword evidence="1" id="KW-1133">Transmembrane helix</keyword>
<keyword evidence="1" id="KW-0812">Transmembrane</keyword>
<evidence type="ECO:0000313" key="2">
    <source>
        <dbReference type="EMBL" id="MFD1863074.1"/>
    </source>
</evidence>